<evidence type="ECO:0000256" key="2">
    <source>
        <dbReference type="SAM" id="SignalP"/>
    </source>
</evidence>
<dbReference type="SUPFAM" id="SSF56925">
    <property type="entry name" value="OMPA-like"/>
    <property type="match status" value="1"/>
</dbReference>
<dbReference type="AlphaFoldDB" id="A0A9D1IL04"/>
<evidence type="ECO:0000259" key="3">
    <source>
        <dbReference type="Pfam" id="PF13505"/>
    </source>
</evidence>
<dbReference type="InterPro" id="IPR011250">
    <property type="entry name" value="OMP/PagP_B-barrel"/>
</dbReference>
<keyword evidence="1 2" id="KW-0732">Signal</keyword>
<dbReference type="Proteomes" id="UP000824076">
    <property type="component" value="Unassembled WGS sequence"/>
</dbReference>
<dbReference type="Pfam" id="PF13505">
    <property type="entry name" value="OMP_b-brl"/>
    <property type="match status" value="1"/>
</dbReference>
<reference evidence="4" key="2">
    <citation type="journal article" date="2021" name="PeerJ">
        <title>Extensive microbial diversity within the chicken gut microbiome revealed by metagenomics and culture.</title>
        <authorList>
            <person name="Gilroy R."/>
            <person name="Ravi A."/>
            <person name="Getino M."/>
            <person name="Pursley I."/>
            <person name="Horton D.L."/>
            <person name="Alikhan N.F."/>
            <person name="Baker D."/>
            <person name="Gharbi K."/>
            <person name="Hall N."/>
            <person name="Watson M."/>
            <person name="Adriaenssens E.M."/>
            <person name="Foster-Nyarko E."/>
            <person name="Jarju S."/>
            <person name="Secka A."/>
            <person name="Antonio M."/>
            <person name="Oren A."/>
            <person name="Chaudhuri R.R."/>
            <person name="La Ragione R."/>
            <person name="Hildebrand F."/>
            <person name="Pallen M.J."/>
        </authorList>
    </citation>
    <scope>NUCLEOTIDE SEQUENCE</scope>
    <source>
        <strain evidence="4">17073</strain>
    </source>
</reference>
<dbReference type="InterPro" id="IPR027385">
    <property type="entry name" value="Beta-barrel_OMP"/>
</dbReference>
<comment type="caution">
    <text evidence="4">The sequence shown here is derived from an EMBL/GenBank/DDBJ whole genome shotgun (WGS) entry which is preliminary data.</text>
</comment>
<feature type="domain" description="Outer membrane protein beta-barrel" evidence="3">
    <location>
        <begin position="9"/>
        <end position="202"/>
    </location>
</feature>
<evidence type="ECO:0000313" key="5">
    <source>
        <dbReference type="Proteomes" id="UP000824076"/>
    </source>
</evidence>
<name>A0A9D1IL04_9BACT</name>
<dbReference type="EMBL" id="DVMS01000218">
    <property type="protein sequence ID" value="HIU39545.1"/>
    <property type="molecule type" value="Genomic_DNA"/>
</dbReference>
<feature type="chain" id="PRO_5038461660" evidence="2">
    <location>
        <begin position="24"/>
        <end position="202"/>
    </location>
</feature>
<protein>
    <submittedName>
        <fullName evidence="4">Porin family protein</fullName>
    </submittedName>
</protein>
<sequence>MKKLACVIIAAVVGFAATVPASAQLKFGLKAGVAVNNLKFDKDIVKADNRAGFTGGAMLEFTVPVVGVGLDASVMYVHRSVDKGFFEDIKDFDGSRDYIDIPINLKWKINLPVVSSILKPYIATGPAFAFLVSKNDFKEFIDQKKCDISWNFGVGLEFFSHLQVGASYGLGLTNALEKINVADGTPIEGKNKYWTITAAYLF</sequence>
<organism evidence="4 5">
    <name type="scientific">Candidatus Limisoma intestinavium</name>
    <dbReference type="NCBI Taxonomy" id="2840856"/>
    <lineage>
        <taxon>Bacteria</taxon>
        <taxon>Pseudomonadati</taxon>
        <taxon>Bacteroidota</taxon>
        <taxon>Bacteroidia</taxon>
        <taxon>Bacteroidales</taxon>
        <taxon>Candidatus Limisoma</taxon>
    </lineage>
</organism>
<accession>A0A9D1IL04</accession>
<evidence type="ECO:0000256" key="1">
    <source>
        <dbReference type="ARBA" id="ARBA00022729"/>
    </source>
</evidence>
<gene>
    <name evidence="4" type="ORF">IAD18_07765</name>
</gene>
<proteinExistence type="predicted"/>
<evidence type="ECO:0000313" key="4">
    <source>
        <dbReference type="EMBL" id="HIU39545.1"/>
    </source>
</evidence>
<reference evidence="4" key="1">
    <citation type="submission" date="2020-10" db="EMBL/GenBank/DDBJ databases">
        <authorList>
            <person name="Gilroy R."/>
        </authorList>
    </citation>
    <scope>NUCLEOTIDE SEQUENCE</scope>
    <source>
        <strain evidence="4">17073</strain>
    </source>
</reference>
<feature type="signal peptide" evidence="2">
    <location>
        <begin position="1"/>
        <end position="23"/>
    </location>
</feature>